<evidence type="ECO:0000313" key="2">
    <source>
        <dbReference type="Proteomes" id="UP001177021"/>
    </source>
</evidence>
<keyword evidence="2" id="KW-1185">Reference proteome</keyword>
<gene>
    <name evidence="1" type="ORF">MILVUS5_LOCUS19601</name>
</gene>
<evidence type="ECO:0000313" key="1">
    <source>
        <dbReference type="EMBL" id="CAJ2652060.1"/>
    </source>
</evidence>
<proteinExistence type="predicted"/>
<dbReference type="EMBL" id="CASHSV030000206">
    <property type="protein sequence ID" value="CAJ2652060.1"/>
    <property type="molecule type" value="Genomic_DNA"/>
</dbReference>
<organism evidence="1 2">
    <name type="scientific">Trifolium pratense</name>
    <name type="common">Red clover</name>
    <dbReference type="NCBI Taxonomy" id="57577"/>
    <lineage>
        <taxon>Eukaryota</taxon>
        <taxon>Viridiplantae</taxon>
        <taxon>Streptophyta</taxon>
        <taxon>Embryophyta</taxon>
        <taxon>Tracheophyta</taxon>
        <taxon>Spermatophyta</taxon>
        <taxon>Magnoliopsida</taxon>
        <taxon>eudicotyledons</taxon>
        <taxon>Gunneridae</taxon>
        <taxon>Pentapetalae</taxon>
        <taxon>rosids</taxon>
        <taxon>fabids</taxon>
        <taxon>Fabales</taxon>
        <taxon>Fabaceae</taxon>
        <taxon>Papilionoideae</taxon>
        <taxon>50 kb inversion clade</taxon>
        <taxon>NPAAA clade</taxon>
        <taxon>Hologalegina</taxon>
        <taxon>IRL clade</taxon>
        <taxon>Trifolieae</taxon>
        <taxon>Trifolium</taxon>
    </lineage>
</organism>
<sequence length="428" mass="48906">MEGRSSKRPLDDEDVAITVEDEEVCNDDESFSRTLVGKIWTESPYNIRAFKQTMTQAWRSRNPIEIQDLNKNLYLFKFATKKEAELVYRNGPWSFDRNLLILNKISGNEQPSELAMDHVSFWVRVYDLPLKLRSEGIAKKLGNTVGTFEEMDFKDINRMGKFLRMRVSVDLKKPLKRGTKLNFQGKEIWVDYKYERLPNFCFACGRIGHQMRDCEDIEDHDEVQYSELEEKQQAFSPWLRASPLPKMSYEVKKESSSSNCSKSLFPSTSTSKGQNSGTAKEMDEEVEQQRVSDDQHSQQKTTKGNMSKDAEGDTSKQQNVQKEVEVVAESLGAVVISAQAKIGEGTQTVKEGKERKWVRRKVTKPKPQKNAKTIGKIGKRSLVDVMVTDGTMEALRGGEKKIRGDVELKDCVASTDKVVLDDQHHREL</sequence>
<name>A0ACB0K8G9_TRIPR</name>
<comment type="caution">
    <text evidence="1">The sequence shown here is derived from an EMBL/GenBank/DDBJ whole genome shotgun (WGS) entry which is preliminary data.</text>
</comment>
<reference evidence="1" key="1">
    <citation type="submission" date="2023-10" db="EMBL/GenBank/DDBJ databases">
        <authorList>
            <person name="Rodriguez Cubillos JULIANA M."/>
            <person name="De Vega J."/>
        </authorList>
    </citation>
    <scope>NUCLEOTIDE SEQUENCE</scope>
</reference>
<protein>
    <submittedName>
        <fullName evidence="1">Uncharacterized protein</fullName>
    </submittedName>
</protein>
<dbReference type="Proteomes" id="UP001177021">
    <property type="component" value="Unassembled WGS sequence"/>
</dbReference>
<accession>A0ACB0K8G9</accession>